<dbReference type="PROSITE" id="PS50279">
    <property type="entry name" value="BPTI_KUNITZ_2"/>
    <property type="match status" value="1"/>
</dbReference>
<dbReference type="EMBL" id="NBIV01000013">
    <property type="protein sequence ID" value="PXF48564.1"/>
    <property type="molecule type" value="Genomic_DNA"/>
</dbReference>
<dbReference type="GO" id="GO:0004867">
    <property type="term" value="F:serine-type endopeptidase inhibitor activity"/>
    <property type="evidence" value="ECO:0007669"/>
    <property type="project" value="InterPro"/>
</dbReference>
<dbReference type="SMART" id="SM00131">
    <property type="entry name" value="KU"/>
    <property type="match status" value="1"/>
</dbReference>
<feature type="signal peptide" evidence="1">
    <location>
        <begin position="1"/>
        <end position="25"/>
    </location>
</feature>
<evidence type="ECO:0000313" key="4">
    <source>
        <dbReference type="Proteomes" id="UP000247409"/>
    </source>
</evidence>
<dbReference type="Pfam" id="PF00014">
    <property type="entry name" value="Kunitz_BPTI"/>
    <property type="match status" value="1"/>
</dbReference>
<dbReference type="InterPro" id="IPR050098">
    <property type="entry name" value="TFPI/VKTCI-like"/>
</dbReference>
<feature type="domain" description="BPTI/Kunitz inhibitor" evidence="2">
    <location>
        <begin position="38"/>
        <end position="87"/>
    </location>
</feature>
<dbReference type="CDD" id="cd00109">
    <property type="entry name" value="Kunitz-type"/>
    <property type="match status" value="1"/>
</dbReference>
<keyword evidence="4" id="KW-1185">Reference proteome</keyword>
<dbReference type="PANTHER" id="PTHR10083">
    <property type="entry name" value="KUNITZ-TYPE PROTEASE INHIBITOR-RELATED"/>
    <property type="match status" value="1"/>
</dbReference>
<protein>
    <submittedName>
        <fullName evidence="3">Isoinhibitor K</fullName>
    </submittedName>
</protein>
<name>A0A2V3J2F9_9FLOR</name>
<dbReference type="InterPro" id="IPR036880">
    <property type="entry name" value="Kunitz_BPTI_sf"/>
</dbReference>
<dbReference type="SUPFAM" id="SSF57362">
    <property type="entry name" value="BPTI-like"/>
    <property type="match status" value="1"/>
</dbReference>
<comment type="caution">
    <text evidence="3">The sequence shown here is derived from an EMBL/GenBank/DDBJ whole genome shotgun (WGS) entry which is preliminary data.</text>
</comment>
<accession>A0A2V3J2F9</accession>
<dbReference type="AlphaFoldDB" id="A0A2V3J2F9"/>
<dbReference type="OrthoDB" id="4473401at2759"/>
<dbReference type="Proteomes" id="UP000247409">
    <property type="component" value="Unassembled WGS sequence"/>
</dbReference>
<sequence>MRSSSSAVVPLVVLLVASRALLSRAAPSSAQPTPAPQCTWLPDPGPCRAFFRRYYYNNQTHTCQVFVHGGCDGRVPFRTSQQCQAAHCDALTDSTTPLISSHSLHQMLALNPRLRLIQLHAPTVIV</sequence>
<dbReference type="STRING" id="448386.A0A2V3J2F9"/>
<reference evidence="3 4" key="1">
    <citation type="journal article" date="2018" name="Mol. Biol. Evol.">
        <title>Analysis of the draft genome of the red seaweed Gracilariopsis chorda provides insights into genome size evolution in Rhodophyta.</title>
        <authorList>
            <person name="Lee J."/>
            <person name="Yang E.C."/>
            <person name="Graf L."/>
            <person name="Yang J.H."/>
            <person name="Qiu H."/>
            <person name="Zel Zion U."/>
            <person name="Chan C.X."/>
            <person name="Stephens T.G."/>
            <person name="Weber A.P.M."/>
            <person name="Boo G.H."/>
            <person name="Boo S.M."/>
            <person name="Kim K.M."/>
            <person name="Shin Y."/>
            <person name="Jung M."/>
            <person name="Lee S.J."/>
            <person name="Yim H.S."/>
            <person name="Lee J.H."/>
            <person name="Bhattacharya D."/>
            <person name="Yoon H.S."/>
        </authorList>
    </citation>
    <scope>NUCLEOTIDE SEQUENCE [LARGE SCALE GENOMIC DNA]</scope>
    <source>
        <strain evidence="3 4">SKKU-2015</strain>
        <tissue evidence="3">Whole body</tissue>
    </source>
</reference>
<feature type="chain" id="PRO_5016140627" evidence="1">
    <location>
        <begin position="26"/>
        <end position="126"/>
    </location>
</feature>
<proteinExistence type="predicted"/>
<dbReference type="InterPro" id="IPR002223">
    <property type="entry name" value="Kunitz_BPTI"/>
</dbReference>
<organism evidence="3 4">
    <name type="scientific">Gracilariopsis chorda</name>
    <dbReference type="NCBI Taxonomy" id="448386"/>
    <lineage>
        <taxon>Eukaryota</taxon>
        <taxon>Rhodophyta</taxon>
        <taxon>Florideophyceae</taxon>
        <taxon>Rhodymeniophycidae</taxon>
        <taxon>Gracilariales</taxon>
        <taxon>Gracilariaceae</taxon>
        <taxon>Gracilariopsis</taxon>
    </lineage>
</organism>
<dbReference type="Gene3D" id="4.10.410.10">
    <property type="entry name" value="Pancreatic trypsin inhibitor Kunitz domain"/>
    <property type="match status" value="1"/>
</dbReference>
<gene>
    <name evidence="3" type="ORF">BWQ96_01733</name>
</gene>
<keyword evidence="1" id="KW-0732">Signal</keyword>
<evidence type="ECO:0000313" key="3">
    <source>
        <dbReference type="EMBL" id="PXF48564.1"/>
    </source>
</evidence>
<evidence type="ECO:0000259" key="2">
    <source>
        <dbReference type="PROSITE" id="PS50279"/>
    </source>
</evidence>
<evidence type="ECO:0000256" key="1">
    <source>
        <dbReference type="SAM" id="SignalP"/>
    </source>
</evidence>